<proteinExistence type="predicted"/>
<organism evidence="1 2">
    <name type="scientific">SAR86 cluster bacterium SAR86B</name>
    <dbReference type="NCBI Taxonomy" id="1123867"/>
    <lineage>
        <taxon>Bacteria</taxon>
        <taxon>Pseudomonadati</taxon>
        <taxon>Pseudomonadota</taxon>
        <taxon>Gammaproteobacteria</taxon>
        <taxon>SAR86 cluster</taxon>
    </lineage>
</organism>
<evidence type="ECO:0000313" key="1">
    <source>
        <dbReference type="EMBL" id="EJP73168.1"/>
    </source>
</evidence>
<dbReference type="EMBL" id="JH611180">
    <property type="protein sequence ID" value="EJP73168.1"/>
    <property type="molecule type" value="Genomic_DNA"/>
</dbReference>
<protein>
    <submittedName>
        <fullName evidence="1">Uncharacterized protein</fullName>
    </submittedName>
</protein>
<dbReference type="HOGENOM" id="CLU_1593390_0_0_6"/>
<accession>J5KEC1</accession>
<name>J5KEC1_9GAMM</name>
<dbReference type="AlphaFoldDB" id="J5KEC1"/>
<dbReference type="Proteomes" id="UP000010116">
    <property type="component" value="Unassembled WGS sequence"/>
</dbReference>
<sequence length="167" mass="19964">MEEKMRELMIDPDDTSEDRLRVFKKDPTVETNLKNAAPIFMSMLIELFKKYHGDIEDNKYVKEASMEYQNKQDAMKMFYYECIEPADPKSSFGQTDLRERWTEWYNDNVSDKNKPRPSLLYEFISKRIKPKGRRWYGYRIIHRDEEVQEVDTDVESVSSDSDDSDSD</sequence>
<evidence type="ECO:0000313" key="2">
    <source>
        <dbReference type="Proteomes" id="UP000010116"/>
    </source>
</evidence>
<gene>
    <name evidence="1" type="ORF">NT02SARS_1595</name>
</gene>
<reference evidence="1 2" key="1">
    <citation type="journal article" date="2012" name="ISME J.">
        <title>Genomic insights to SAR86, an abundant and uncultivated marine bacterial lineage.</title>
        <authorList>
            <person name="Dupont C.L."/>
            <person name="Rusch D.B."/>
            <person name="Yooseph S."/>
            <person name="Lombardo M.J."/>
            <person name="Richter R.A."/>
            <person name="Valas R."/>
            <person name="Novotny M."/>
            <person name="Yee-Greenbaum J."/>
            <person name="Selengut J.D."/>
            <person name="Haft D.H."/>
            <person name="Halpern A.L."/>
            <person name="Lasken R.S."/>
            <person name="Nealson K."/>
            <person name="Friedman R."/>
            <person name="Venter J.C."/>
        </authorList>
    </citation>
    <scope>NUCLEOTIDE SEQUENCE [LARGE SCALE GENOMIC DNA]</scope>
</reference>